<dbReference type="Pfam" id="PF25368">
    <property type="entry name" value="PUB10_N"/>
    <property type="match status" value="1"/>
</dbReference>
<dbReference type="EMBL" id="JAYDYQ010001087">
    <property type="protein sequence ID" value="KAK4492045.1"/>
    <property type="molecule type" value="Genomic_DNA"/>
</dbReference>
<reference evidence="2 3" key="1">
    <citation type="journal article" date="2023" name="bioRxiv">
        <title>Genome report: Whole genome sequence and annotation of Penstemon davidsonii.</title>
        <authorList>
            <person name="Ostevik K.L."/>
            <person name="Alabady M."/>
            <person name="Zhang M."/>
            <person name="Rausher M.D."/>
        </authorList>
    </citation>
    <scope>NUCLEOTIDE SEQUENCE [LARGE SCALE GENOMIC DNA]</scope>
    <source>
        <strain evidence="2">DNT005</strain>
        <tissue evidence="2">Whole leaf</tissue>
    </source>
</reference>
<dbReference type="Gene3D" id="1.20.930.20">
    <property type="entry name" value="Adaptor protein Cbl, N-terminal domain"/>
    <property type="match status" value="1"/>
</dbReference>
<feature type="domain" description="PUB 12/19-like N-terminal" evidence="1">
    <location>
        <begin position="30"/>
        <end position="91"/>
    </location>
</feature>
<keyword evidence="3" id="KW-1185">Reference proteome</keyword>
<sequence length="119" mass="13435">MEDDKAALSQELIGIVNEISSIQEYRITVKKQYTNLSRRLKLLTPMLEEIRDSKEPLPDDSVKALASLLTALQSAKDLLRFGSEGSKIYLVDRLSLVEENEGNKLIKSLSHLRADAIFF</sequence>
<gene>
    <name evidence="2" type="ORF">RD792_002835</name>
</gene>
<evidence type="ECO:0000313" key="3">
    <source>
        <dbReference type="Proteomes" id="UP001291926"/>
    </source>
</evidence>
<organism evidence="2 3">
    <name type="scientific">Penstemon davidsonii</name>
    <dbReference type="NCBI Taxonomy" id="160366"/>
    <lineage>
        <taxon>Eukaryota</taxon>
        <taxon>Viridiplantae</taxon>
        <taxon>Streptophyta</taxon>
        <taxon>Embryophyta</taxon>
        <taxon>Tracheophyta</taxon>
        <taxon>Spermatophyta</taxon>
        <taxon>Magnoliopsida</taxon>
        <taxon>eudicotyledons</taxon>
        <taxon>Gunneridae</taxon>
        <taxon>Pentapetalae</taxon>
        <taxon>asterids</taxon>
        <taxon>lamiids</taxon>
        <taxon>Lamiales</taxon>
        <taxon>Plantaginaceae</taxon>
        <taxon>Cheloneae</taxon>
        <taxon>Penstemon</taxon>
    </lineage>
</organism>
<comment type="caution">
    <text evidence="2">The sequence shown here is derived from an EMBL/GenBank/DDBJ whole genome shotgun (WGS) entry which is preliminary data.</text>
</comment>
<proteinExistence type="predicted"/>
<dbReference type="InterPro" id="IPR057623">
    <property type="entry name" value="PUB12-19-like_N"/>
</dbReference>
<protein>
    <recommendedName>
        <fullName evidence="1">PUB 12/19-like N-terminal domain-containing protein</fullName>
    </recommendedName>
</protein>
<evidence type="ECO:0000259" key="1">
    <source>
        <dbReference type="Pfam" id="PF25368"/>
    </source>
</evidence>
<dbReference type="InterPro" id="IPR036537">
    <property type="entry name" value="Adaptor_Cbl_N_dom_sf"/>
</dbReference>
<dbReference type="Proteomes" id="UP001291926">
    <property type="component" value="Unassembled WGS sequence"/>
</dbReference>
<name>A0ABR0DS35_9LAMI</name>
<accession>A0ABR0DS35</accession>
<evidence type="ECO:0000313" key="2">
    <source>
        <dbReference type="EMBL" id="KAK4492045.1"/>
    </source>
</evidence>